<dbReference type="STRING" id="1379903.ATO8_10588"/>
<dbReference type="Pfam" id="PF02627">
    <property type="entry name" value="CMD"/>
    <property type="match status" value="1"/>
</dbReference>
<organism evidence="2 3">
    <name type="scientific">Roseivivax marinus</name>
    <dbReference type="NCBI Taxonomy" id="1379903"/>
    <lineage>
        <taxon>Bacteria</taxon>
        <taxon>Pseudomonadati</taxon>
        <taxon>Pseudomonadota</taxon>
        <taxon>Alphaproteobacteria</taxon>
        <taxon>Rhodobacterales</taxon>
        <taxon>Roseobacteraceae</taxon>
        <taxon>Roseivivax</taxon>
    </lineage>
</organism>
<dbReference type="PANTHER" id="PTHR34846">
    <property type="entry name" value="4-CARBOXYMUCONOLACTONE DECARBOXYLASE FAMILY PROTEIN (AFU_ORTHOLOGUE AFUA_6G11590)"/>
    <property type="match status" value="1"/>
</dbReference>
<evidence type="ECO:0000313" key="2">
    <source>
        <dbReference type="EMBL" id="ETW12985.1"/>
    </source>
</evidence>
<dbReference type="EMBL" id="AQQW01000005">
    <property type="protein sequence ID" value="ETW12985.1"/>
    <property type="molecule type" value="Genomic_DNA"/>
</dbReference>
<comment type="caution">
    <text evidence="2">The sequence shown here is derived from an EMBL/GenBank/DDBJ whole genome shotgun (WGS) entry which is preliminary data.</text>
</comment>
<protein>
    <submittedName>
        <fullName evidence="2">Carboxymuconolactone decarboxylase</fullName>
    </submittedName>
</protein>
<dbReference type="RefSeq" id="WP_043844431.1">
    <property type="nucleotide sequence ID" value="NZ_AQQW01000005.1"/>
</dbReference>
<dbReference type="Gene3D" id="1.20.1290.10">
    <property type="entry name" value="AhpD-like"/>
    <property type="match status" value="1"/>
</dbReference>
<feature type="domain" description="Carboxymuconolactone decarboxylase-like" evidence="1">
    <location>
        <begin position="43"/>
        <end position="118"/>
    </location>
</feature>
<keyword evidence="3" id="KW-1185">Reference proteome</keyword>
<dbReference type="Proteomes" id="UP000019063">
    <property type="component" value="Unassembled WGS sequence"/>
</dbReference>
<name>W4HLZ5_9RHOB</name>
<proteinExistence type="predicted"/>
<dbReference type="SUPFAM" id="SSF69118">
    <property type="entry name" value="AhpD-like"/>
    <property type="match status" value="1"/>
</dbReference>
<dbReference type="AlphaFoldDB" id="W4HLZ5"/>
<dbReference type="InterPro" id="IPR029032">
    <property type="entry name" value="AhpD-like"/>
</dbReference>
<dbReference type="GO" id="GO:0051920">
    <property type="term" value="F:peroxiredoxin activity"/>
    <property type="evidence" value="ECO:0007669"/>
    <property type="project" value="InterPro"/>
</dbReference>
<sequence length="187" mass="20257">MPDAADAPHLPPISDACWPEELAPLRGSFATGLNVYRVMAHHPDLLTAWAPLRDHLVRHSTLGPERAEIVVLRTGYRMWSTYEWAQHVHRARELGMTDARIASVRGPLDAMAPDDATLAGAVDALFDAREVPRPLQAEVVKLAGAEGLIDLIATVGFYVTLGGLLNSFDVPLDDDVAAALDRDPPPS</sequence>
<gene>
    <name evidence="2" type="ORF">ATO8_10588</name>
</gene>
<dbReference type="PANTHER" id="PTHR34846:SF11">
    <property type="entry name" value="4-CARBOXYMUCONOLACTONE DECARBOXYLASE FAMILY PROTEIN (AFU_ORTHOLOGUE AFUA_6G11590)"/>
    <property type="match status" value="1"/>
</dbReference>
<evidence type="ECO:0000313" key="3">
    <source>
        <dbReference type="Proteomes" id="UP000019063"/>
    </source>
</evidence>
<dbReference type="PATRIC" id="fig|1317118.6.peg.2183"/>
<reference evidence="2 3" key="1">
    <citation type="journal article" date="2014" name="Antonie Van Leeuwenhoek">
        <title>Roseivivax atlanticus sp. nov., isolated from surface seawater of the Atlantic Ocean.</title>
        <authorList>
            <person name="Li G."/>
            <person name="Lai Q."/>
            <person name="Liu X."/>
            <person name="Sun F."/>
            <person name="Shao Z."/>
        </authorList>
    </citation>
    <scope>NUCLEOTIDE SEQUENCE [LARGE SCALE GENOMIC DNA]</scope>
    <source>
        <strain evidence="2 3">22II-s10s</strain>
    </source>
</reference>
<accession>W4HLZ5</accession>
<dbReference type="InterPro" id="IPR003779">
    <property type="entry name" value="CMD-like"/>
</dbReference>
<evidence type="ECO:0000259" key="1">
    <source>
        <dbReference type="Pfam" id="PF02627"/>
    </source>
</evidence>
<dbReference type="eggNOG" id="COG2128">
    <property type="taxonomic scope" value="Bacteria"/>
</dbReference>